<dbReference type="RefSeq" id="WP_380250481.1">
    <property type="nucleotide sequence ID" value="NZ_JBHUII010000004.1"/>
</dbReference>
<accession>A0ABW5BHT6</accession>
<protein>
    <submittedName>
        <fullName evidence="2">Class I SAM-dependent methyltransferase</fullName>
        <ecNumber evidence="2">2.1.1.-</ecNumber>
    </submittedName>
</protein>
<keyword evidence="2" id="KW-0489">Methyltransferase</keyword>
<dbReference type="GO" id="GO:0008168">
    <property type="term" value="F:methyltransferase activity"/>
    <property type="evidence" value="ECO:0007669"/>
    <property type="project" value="UniProtKB-KW"/>
</dbReference>
<dbReference type="SUPFAM" id="SSF53335">
    <property type="entry name" value="S-adenosyl-L-methionine-dependent methyltransferases"/>
    <property type="match status" value="1"/>
</dbReference>
<sequence length="274" mass="30049">MISQASQFVGTIPENYDQGLGPHIFHDYAQNLVDRATKACSHLTTGSVLEIASGTGIVTRKLRNALPPDINMVASDLNPPMLKVAQSKFSADEKVTFKPADAMALPFGDAEFDLLLCQFGVMFFPDKIQAFREAARVLKSDGRYIFNVWGTMEDNPFSALTHAAVENYFRNDPPGFYKVPFSYTNQGQVMFELEAGGFKDIKCETIRLDKHVSDWALFARGLVYGNPLIDEIKSRGGVDPDVIMQSILDALHGAFGPEPGSMPLLANVYSGSVA</sequence>
<keyword evidence="2" id="KW-0808">Transferase</keyword>
<dbReference type="Proteomes" id="UP001597294">
    <property type="component" value="Unassembled WGS sequence"/>
</dbReference>
<evidence type="ECO:0000313" key="3">
    <source>
        <dbReference type="Proteomes" id="UP001597294"/>
    </source>
</evidence>
<dbReference type="CDD" id="cd02440">
    <property type="entry name" value="AdoMet_MTases"/>
    <property type="match status" value="1"/>
</dbReference>
<reference evidence="3" key="1">
    <citation type="journal article" date="2019" name="Int. J. Syst. Evol. Microbiol.">
        <title>The Global Catalogue of Microorganisms (GCM) 10K type strain sequencing project: providing services to taxonomists for standard genome sequencing and annotation.</title>
        <authorList>
            <consortium name="The Broad Institute Genomics Platform"/>
            <consortium name="The Broad Institute Genome Sequencing Center for Infectious Disease"/>
            <person name="Wu L."/>
            <person name="Ma J."/>
        </authorList>
    </citation>
    <scope>NUCLEOTIDE SEQUENCE [LARGE SCALE GENOMIC DNA]</scope>
    <source>
        <strain evidence="3">CGMCC 4.7192</strain>
    </source>
</reference>
<dbReference type="PANTHER" id="PTHR43591">
    <property type="entry name" value="METHYLTRANSFERASE"/>
    <property type="match status" value="1"/>
</dbReference>
<comment type="caution">
    <text evidence="2">The sequence shown here is derived from an EMBL/GenBank/DDBJ whole genome shotgun (WGS) entry which is preliminary data.</text>
</comment>
<gene>
    <name evidence="2" type="ORF">ACFSKO_08555</name>
</gene>
<dbReference type="Pfam" id="PF08241">
    <property type="entry name" value="Methyltransf_11"/>
    <property type="match status" value="1"/>
</dbReference>
<feature type="domain" description="Methyltransferase type 11" evidence="1">
    <location>
        <begin position="49"/>
        <end position="146"/>
    </location>
</feature>
<evidence type="ECO:0000313" key="2">
    <source>
        <dbReference type="EMBL" id="MFD2205658.1"/>
    </source>
</evidence>
<dbReference type="EC" id="2.1.1.-" evidence="2"/>
<dbReference type="InterPro" id="IPR029063">
    <property type="entry name" value="SAM-dependent_MTases_sf"/>
</dbReference>
<evidence type="ECO:0000259" key="1">
    <source>
        <dbReference type="Pfam" id="PF08241"/>
    </source>
</evidence>
<dbReference type="PANTHER" id="PTHR43591:SF24">
    <property type="entry name" value="2-METHOXY-6-POLYPRENYL-1,4-BENZOQUINOL METHYLASE, MITOCHONDRIAL"/>
    <property type="match status" value="1"/>
</dbReference>
<dbReference type="InterPro" id="IPR013216">
    <property type="entry name" value="Methyltransf_11"/>
</dbReference>
<dbReference type="EMBL" id="JBHUII010000004">
    <property type="protein sequence ID" value="MFD2205658.1"/>
    <property type="molecule type" value="Genomic_DNA"/>
</dbReference>
<dbReference type="GO" id="GO:0032259">
    <property type="term" value="P:methylation"/>
    <property type="evidence" value="ECO:0007669"/>
    <property type="project" value="UniProtKB-KW"/>
</dbReference>
<keyword evidence="3" id="KW-1185">Reference proteome</keyword>
<dbReference type="Gene3D" id="3.40.50.150">
    <property type="entry name" value="Vaccinia Virus protein VP39"/>
    <property type="match status" value="1"/>
</dbReference>
<proteinExistence type="predicted"/>
<organism evidence="2 3">
    <name type="scientific">Kiloniella antarctica</name>
    <dbReference type="NCBI Taxonomy" id="1550907"/>
    <lineage>
        <taxon>Bacteria</taxon>
        <taxon>Pseudomonadati</taxon>
        <taxon>Pseudomonadota</taxon>
        <taxon>Alphaproteobacteria</taxon>
        <taxon>Rhodospirillales</taxon>
        <taxon>Kiloniellaceae</taxon>
        <taxon>Kiloniella</taxon>
    </lineage>
</organism>
<name>A0ABW5BHT6_9PROT</name>